<dbReference type="SUPFAM" id="SSF55174">
    <property type="entry name" value="Alpha-L RNA-binding motif"/>
    <property type="match status" value="1"/>
</dbReference>
<dbReference type="Proteomes" id="UP001162891">
    <property type="component" value="Chromosome"/>
</dbReference>
<dbReference type="PANTHER" id="PTHR47683:SF3">
    <property type="entry name" value="RIBOSOMAL LARGE SUBUNIT PSEUDOURIDINE SYNTHASE B"/>
    <property type="match status" value="1"/>
</dbReference>
<feature type="domain" description="RNA-binding S4" evidence="7">
    <location>
        <begin position="4"/>
        <end position="63"/>
    </location>
</feature>
<gene>
    <name evidence="8" type="ORF">AMOR_55490</name>
</gene>
<dbReference type="Gene3D" id="3.30.70.580">
    <property type="entry name" value="Pseudouridine synthase I, catalytic domain, N-terminal subdomain"/>
    <property type="match status" value="1"/>
</dbReference>
<dbReference type="SMART" id="SM00363">
    <property type="entry name" value="S4"/>
    <property type="match status" value="1"/>
</dbReference>
<comment type="similarity">
    <text evidence="1 5">Belongs to the pseudouridine synthase RsuA family.</text>
</comment>
<name>A0ABN6N3Y2_9BACT</name>
<dbReference type="InterPro" id="IPR042092">
    <property type="entry name" value="PsdUridine_s_RsuA/RluB/E/F_cat"/>
</dbReference>
<evidence type="ECO:0000256" key="4">
    <source>
        <dbReference type="PROSITE-ProRule" id="PRU00182"/>
    </source>
</evidence>
<dbReference type="RefSeq" id="WP_248356831.1">
    <property type="nucleotide sequence ID" value="NZ_AP025591.1"/>
</dbReference>
<dbReference type="EMBL" id="AP025591">
    <property type="protein sequence ID" value="BDG06553.1"/>
    <property type="molecule type" value="Genomic_DNA"/>
</dbReference>
<dbReference type="InterPro" id="IPR018496">
    <property type="entry name" value="PsdUridine_synth_RsuA/RluB_CS"/>
</dbReference>
<evidence type="ECO:0000313" key="9">
    <source>
        <dbReference type="Proteomes" id="UP001162891"/>
    </source>
</evidence>
<feature type="region of interest" description="Disordered" evidence="6">
    <location>
        <begin position="257"/>
        <end position="364"/>
    </location>
</feature>
<evidence type="ECO:0000313" key="8">
    <source>
        <dbReference type="EMBL" id="BDG06553.1"/>
    </source>
</evidence>
<dbReference type="InterPro" id="IPR000748">
    <property type="entry name" value="PsdUridine_synth_RsuA/RluB/E/F"/>
</dbReference>
<dbReference type="InterPro" id="IPR036986">
    <property type="entry name" value="S4_RNA-bd_sf"/>
</dbReference>
<dbReference type="InterPro" id="IPR006145">
    <property type="entry name" value="PsdUridine_synth_RsuA/RluA"/>
</dbReference>
<evidence type="ECO:0000256" key="5">
    <source>
        <dbReference type="RuleBase" id="RU003887"/>
    </source>
</evidence>
<dbReference type="PROSITE" id="PS50889">
    <property type="entry name" value="S4"/>
    <property type="match status" value="1"/>
</dbReference>
<dbReference type="PANTHER" id="PTHR47683">
    <property type="entry name" value="PSEUDOURIDINE SYNTHASE FAMILY PROTEIN-RELATED"/>
    <property type="match status" value="1"/>
</dbReference>
<dbReference type="Pfam" id="PF01479">
    <property type="entry name" value="S4"/>
    <property type="match status" value="1"/>
</dbReference>
<dbReference type="CDD" id="cd00165">
    <property type="entry name" value="S4"/>
    <property type="match status" value="1"/>
</dbReference>
<protein>
    <recommendedName>
        <fullName evidence="5">Pseudouridine synthase</fullName>
        <ecNumber evidence="5">5.4.99.-</ecNumber>
    </recommendedName>
</protein>
<feature type="compositionally biased region" description="Basic and acidic residues" evidence="6">
    <location>
        <begin position="345"/>
        <end position="355"/>
    </location>
</feature>
<proteinExistence type="inferred from homology"/>
<dbReference type="EC" id="5.4.99.-" evidence="5"/>
<dbReference type="SUPFAM" id="SSF55120">
    <property type="entry name" value="Pseudouridine synthase"/>
    <property type="match status" value="1"/>
</dbReference>
<evidence type="ECO:0000256" key="3">
    <source>
        <dbReference type="ARBA" id="ARBA00023235"/>
    </source>
</evidence>
<dbReference type="InterPro" id="IPR002942">
    <property type="entry name" value="S4_RNA-bd"/>
</dbReference>
<accession>A0ABN6N3Y2</accession>
<dbReference type="Gene3D" id="3.10.290.10">
    <property type="entry name" value="RNA-binding S4 domain"/>
    <property type="match status" value="1"/>
</dbReference>
<dbReference type="Pfam" id="PF00849">
    <property type="entry name" value="PseudoU_synth_2"/>
    <property type="match status" value="1"/>
</dbReference>
<keyword evidence="2 4" id="KW-0694">RNA-binding</keyword>
<keyword evidence="3 5" id="KW-0413">Isomerase</keyword>
<organism evidence="8 9">
    <name type="scientific">Anaeromyxobacter oryzae</name>
    <dbReference type="NCBI Taxonomy" id="2918170"/>
    <lineage>
        <taxon>Bacteria</taxon>
        <taxon>Pseudomonadati</taxon>
        <taxon>Myxococcota</taxon>
        <taxon>Myxococcia</taxon>
        <taxon>Myxococcales</taxon>
        <taxon>Cystobacterineae</taxon>
        <taxon>Anaeromyxobacteraceae</taxon>
        <taxon>Anaeromyxobacter</taxon>
    </lineage>
</organism>
<keyword evidence="9" id="KW-1185">Reference proteome</keyword>
<dbReference type="Gene3D" id="3.30.70.1560">
    <property type="entry name" value="Alpha-L RNA-binding motif"/>
    <property type="match status" value="1"/>
</dbReference>
<dbReference type="InterPro" id="IPR020094">
    <property type="entry name" value="TruA/RsuA/RluB/E/F_N"/>
</dbReference>
<dbReference type="CDD" id="cd02870">
    <property type="entry name" value="PseudoU_synth_RsuA_like"/>
    <property type="match status" value="1"/>
</dbReference>
<feature type="compositionally biased region" description="Basic and acidic residues" evidence="6">
    <location>
        <begin position="278"/>
        <end position="328"/>
    </location>
</feature>
<evidence type="ECO:0000256" key="2">
    <source>
        <dbReference type="ARBA" id="ARBA00022884"/>
    </source>
</evidence>
<reference evidence="9" key="1">
    <citation type="journal article" date="2022" name="Int. J. Syst. Evol. Microbiol.">
        <title>Anaeromyxobacter oryzae sp. nov., Anaeromyxobacter diazotrophicus sp. nov. and Anaeromyxobacter paludicola sp. nov., isolated from paddy soils.</title>
        <authorList>
            <person name="Itoh H."/>
            <person name="Xu Z."/>
            <person name="Mise K."/>
            <person name="Masuda Y."/>
            <person name="Ushijima N."/>
            <person name="Hayakawa C."/>
            <person name="Shiratori Y."/>
            <person name="Senoo K."/>
        </authorList>
    </citation>
    <scope>NUCLEOTIDE SEQUENCE [LARGE SCALE GENOMIC DNA]</scope>
    <source>
        <strain evidence="9">Red232</strain>
    </source>
</reference>
<evidence type="ECO:0000259" key="7">
    <source>
        <dbReference type="SMART" id="SM00363"/>
    </source>
</evidence>
<evidence type="ECO:0000256" key="1">
    <source>
        <dbReference type="ARBA" id="ARBA00008348"/>
    </source>
</evidence>
<evidence type="ECO:0000256" key="6">
    <source>
        <dbReference type="SAM" id="MobiDB-lite"/>
    </source>
</evidence>
<dbReference type="InterPro" id="IPR020103">
    <property type="entry name" value="PsdUridine_synth_cat_dom_sf"/>
</dbReference>
<sequence length="364" mass="39435">MAEERLQKFLAASGVTSRRKAEELILAGRVKVNQQRVTTLGTKVDPDRDLVTVDGALVSRPEEHAYYLLYKPSGCVTTASDPEGRPTALDYLRGVPGRVFPVGRLDYDAEGAVLLTDDGELANRLAHPRYGHRRVYLVKVRGDPEAEALERMKRGVRLEDGPAQALEVAVHEHAEKNVWIRVVVGEGRYHLVKRLCEAVGLQVQRLFRPEFGGVTVEGLRPGTFRPLSADEVHAMRQRVGLETGTAAPGPSVAMLPKAARRHGHGPPAPPSAAPPRGARGDDRDTSTARAERDDPRGEGRGAARGDRRGDARPERRGEPRGERAEARRRAGGPGARPRAGGARGGGERGGGERGRGGGRRRPSR</sequence>
<dbReference type="PROSITE" id="PS01149">
    <property type="entry name" value="PSI_RSU"/>
    <property type="match status" value="1"/>
</dbReference>
<dbReference type="InterPro" id="IPR050343">
    <property type="entry name" value="RsuA_PseudoU_synthase"/>
</dbReference>
<dbReference type="NCBIfam" id="TIGR00093">
    <property type="entry name" value="pseudouridine synthase"/>
    <property type="match status" value="1"/>
</dbReference>